<evidence type="ECO:0000313" key="3">
    <source>
        <dbReference type="Proteomes" id="UP000316080"/>
    </source>
</evidence>
<organism evidence="2 4">
    <name type="scientific">Thermoproteota archaeon</name>
    <dbReference type="NCBI Taxonomy" id="2056631"/>
    <lineage>
        <taxon>Archaea</taxon>
        <taxon>Thermoproteota</taxon>
    </lineage>
</organism>
<reference evidence="2 4" key="1">
    <citation type="journal article" date="2019" name="Nat. Microbiol.">
        <title>Expanding anaerobic alkane metabolism in the domain of Archaea.</title>
        <authorList>
            <person name="Wang Y."/>
            <person name="Wegener G."/>
            <person name="Hou J."/>
            <person name="Wang F."/>
            <person name="Xiao X."/>
        </authorList>
    </citation>
    <scope>NUCLEOTIDE SEQUENCE [LARGE SCALE GENOMIC DNA]</scope>
    <source>
        <strain evidence="2">WYZ-LMO11</strain>
    </source>
</reference>
<comment type="caution">
    <text evidence="2">The sequence shown here is derived from an EMBL/GenBank/DDBJ whole genome shotgun (WGS) entry which is preliminary data.</text>
</comment>
<dbReference type="EMBL" id="QNVI01000025">
    <property type="protein sequence ID" value="TDA39506.1"/>
    <property type="molecule type" value="Genomic_DNA"/>
</dbReference>
<proteinExistence type="predicted"/>
<sequence>MSKFLRIAEEEKKRKPNDFSDEYLNLKIRIVMDKLDLEGKLLATSDYWMKLLSNDGVIYINKAHVIYIKPLESKKE</sequence>
<accession>A0A523BEX5</accession>
<dbReference type="Proteomes" id="UP000317265">
    <property type="component" value="Unassembled WGS sequence"/>
</dbReference>
<evidence type="ECO:0000313" key="4">
    <source>
        <dbReference type="Proteomes" id="UP000317265"/>
    </source>
</evidence>
<dbReference type="EMBL" id="RXIH01000011">
    <property type="protein sequence ID" value="RZN57151.1"/>
    <property type="molecule type" value="Genomic_DNA"/>
</dbReference>
<name>A0A523BEX5_9CREN</name>
<protein>
    <submittedName>
        <fullName evidence="2">Uncharacterized protein</fullName>
    </submittedName>
</protein>
<dbReference type="AlphaFoldDB" id="A0A523BEX5"/>
<gene>
    <name evidence="2" type="ORF">DSO09_02195</name>
    <name evidence="1" type="ORF">EF809_01405</name>
</gene>
<evidence type="ECO:0000313" key="2">
    <source>
        <dbReference type="EMBL" id="TDA39506.1"/>
    </source>
</evidence>
<dbReference type="Proteomes" id="UP000316080">
    <property type="component" value="Unassembled WGS sequence"/>
</dbReference>
<evidence type="ECO:0000313" key="1">
    <source>
        <dbReference type="EMBL" id="RZN57151.1"/>
    </source>
</evidence>
<reference evidence="1 3" key="2">
    <citation type="journal article" date="2019" name="Nat. Microbiol.">
        <title>Wide diversity of methane and short-chain alkane metabolisms in uncultured archaea.</title>
        <authorList>
            <person name="Borrel G."/>
            <person name="Adam P.S."/>
            <person name="McKay L.J."/>
            <person name="Chen L.X."/>
            <person name="Sierra-Garcia I.N."/>
            <person name="Sieber C.M."/>
            <person name="Letourneur Q."/>
            <person name="Ghozlane A."/>
            <person name="Andersen G.L."/>
            <person name="Li W.J."/>
            <person name="Hallam S.J."/>
            <person name="Muyzer G."/>
            <person name="de Oliveira V.M."/>
            <person name="Inskeep W.P."/>
            <person name="Banfield J.F."/>
            <person name="Gribaldo S."/>
        </authorList>
    </citation>
    <scope>NUCLEOTIDE SEQUENCE [LARGE SCALE GENOMIC DNA]</scope>
    <source>
        <strain evidence="1">Verst-YHS</strain>
    </source>
</reference>